<comment type="catalytic activity">
    <reaction evidence="9">
        <text>ATP + H2O = ADP + phosphate + H(+)</text>
        <dbReference type="Rhea" id="RHEA:13065"/>
        <dbReference type="ChEBI" id="CHEBI:15377"/>
        <dbReference type="ChEBI" id="CHEBI:15378"/>
        <dbReference type="ChEBI" id="CHEBI:30616"/>
        <dbReference type="ChEBI" id="CHEBI:43474"/>
        <dbReference type="ChEBI" id="CHEBI:456216"/>
        <dbReference type="EC" id="5.6.2.4"/>
    </reaction>
</comment>
<dbReference type="Gene3D" id="3.40.50.300">
    <property type="entry name" value="P-loop containing nucleotide triphosphate hydrolases"/>
    <property type="match status" value="2"/>
</dbReference>
<protein>
    <recommendedName>
        <fullName evidence="8">DNA 3'-5' helicase</fullName>
        <ecNumber evidence="8">5.6.2.4</ecNumber>
    </recommendedName>
</protein>
<dbReference type="SMART" id="SM00487">
    <property type="entry name" value="DEXDc"/>
    <property type="match status" value="1"/>
</dbReference>
<dbReference type="PROSITE" id="PS51194">
    <property type="entry name" value="HELICASE_CTER"/>
    <property type="match status" value="1"/>
</dbReference>
<evidence type="ECO:0000259" key="10">
    <source>
        <dbReference type="PROSITE" id="PS51192"/>
    </source>
</evidence>
<dbReference type="PROSITE" id="PS51192">
    <property type="entry name" value="HELICASE_ATP_BIND_1"/>
    <property type="match status" value="1"/>
</dbReference>
<gene>
    <name evidence="12" type="ORF">ACFQ03_00525</name>
</gene>
<sequence>MNNGLQPPLFILNDFTILLETEHPEFESVRNRLSRFAELIKSPPHIHTYKMTPLSLWNALACGWRPGEMIDFLTTYSKFGIPSSVRNHMLEITDKFGLLQLEGTEGGLMLVSKSPALLNELISYRSLSHFFGNRTGPQSVEVHAAARGKLKQELIRLGYPIEDRAGFHQGEALVLDWRDTLEDGRSFQLRDYQIEAVEAFYREGSAHGGSGVLILPCGAGKTVIGIASICKLQCATLILTPNVSSVKQWKREILDKTTLSESMIGEYDGSTKEVKPVTIATYQILTHRRSKEDEFRHMKLFNERDWGLIIYDEVHLLPAPIFRVTADIQATRRLGLTATLVREDGCEKEVYSLIGPKRYDMPWKQLEEQGWIAQVECKELLVELPEETRKQYDEAASRAKMRIAAENPRKIDVVMKLLEQHKGEPTLVIGQYLDQLRKFAAHLQAPLISGTMPHEEREILYQQFREGAIPVLIVSKVANFAVDLPDASVAIQVSGSFGSRQEEAQRLGRILRPKRGSNRSYFYSLVSGGTKEQEFALNRQLFLIEQGYRYTLANAEHEFQEVE</sequence>
<evidence type="ECO:0000259" key="11">
    <source>
        <dbReference type="PROSITE" id="PS51194"/>
    </source>
</evidence>
<dbReference type="PANTHER" id="PTHR11274">
    <property type="entry name" value="RAD25/XP-B DNA REPAIR HELICASE"/>
    <property type="match status" value="1"/>
</dbReference>
<accession>A0ABW3D452</accession>
<evidence type="ECO:0000256" key="6">
    <source>
        <dbReference type="ARBA" id="ARBA00023235"/>
    </source>
</evidence>
<dbReference type="InterPro" id="IPR050615">
    <property type="entry name" value="ATP-dep_DNA_Helicase"/>
</dbReference>
<feature type="domain" description="Helicase C-terminal" evidence="11">
    <location>
        <begin position="410"/>
        <end position="563"/>
    </location>
</feature>
<dbReference type="InterPro" id="IPR032438">
    <property type="entry name" value="ERCC3_RAD25_C"/>
</dbReference>
<reference evidence="13" key="1">
    <citation type="journal article" date="2019" name="Int. J. Syst. Evol. Microbiol.">
        <title>The Global Catalogue of Microorganisms (GCM) 10K type strain sequencing project: providing services to taxonomists for standard genome sequencing and annotation.</title>
        <authorList>
            <consortium name="The Broad Institute Genomics Platform"/>
            <consortium name="The Broad Institute Genome Sequencing Center for Infectious Disease"/>
            <person name="Wu L."/>
            <person name="Ma J."/>
        </authorList>
    </citation>
    <scope>NUCLEOTIDE SEQUENCE [LARGE SCALE GENOMIC DNA]</scope>
    <source>
        <strain evidence="13">CCUG 57263</strain>
    </source>
</reference>
<keyword evidence="2" id="KW-0547">Nucleotide-binding</keyword>
<dbReference type="NCBIfam" id="NF045503">
    <property type="entry name" value="repair_heli_XPB"/>
    <property type="match status" value="1"/>
</dbReference>
<dbReference type="InterPro" id="IPR006935">
    <property type="entry name" value="Helicase/UvrB_N"/>
</dbReference>
<keyword evidence="5" id="KW-0067">ATP-binding</keyword>
<dbReference type="EMBL" id="JBHTIU010000001">
    <property type="protein sequence ID" value="MFD0867629.1"/>
    <property type="molecule type" value="Genomic_DNA"/>
</dbReference>
<dbReference type="CDD" id="cd18789">
    <property type="entry name" value="SF2_C_XPB"/>
    <property type="match status" value="1"/>
</dbReference>
<evidence type="ECO:0000256" key="4">
    <source>
        <dbReference type="ARBA" id="ARBA00022806"/>
    </source>
</evidence>
<keyword evidence="3" id="KW-0378">Hydrolase</keyword>
<evidence type="ECO:0000256" key="3">
    <source>
        <dbReference type="ARBA" id="ARBA00022801"/>
    </source>
</evidence>
<evidence type="ECO:0000313" key="13">
    <source>
        <dbReference type="Proteomes" id="UP001597120"/>
    </source>
</evidence>
<dbReference type="GO" id="GO:0004386">
    <property type="term" value="F:helicase activity"/>
    <property type="evidence" value="ECO:0007669"/>
    <property type="project" value="UniProtKB-KW"/>
</dbReference>
<dbReference type="CDD" id="cd18029">
    <property type="entry name" value="DEXHc_XPB"/>
    <property type="match status" value="1"/>
</dbReference>
<comment type="catalytic activity">
    <reaction evidence="7">
        <text>Couples ATP hydrolysis with the unwinding of duplex DNA by translocating in the 3'-5' direction.</text>
        <dbReference type="EC" id="5.6.2.4"/>
    </reaction>
</comment>
<dbReference type="Pfam" id="PF04851">
    <property type="entry name" value="ResIII"/>
    <property type="match status" value="1"/>
</dbReference>
<proteinExistence type="inferred from homology"/>
<dbReference type="InterPro" id="IPR014001">
    <property type="entry name" value="Helicase_ATP-bd"/>
</dbReference>
<dbReference type="InterPro" id="IPR027417">
    <property type="entry name" value="P-loop_NTPase"/>
</dbReference>
<evidence type="ECO:0000256" key="8">
    <source>
        <dbReference type="ARBA" id="ARBA00034808"/>
    </source>
</evidence>
<evidence type="ECO:0000256" key="5">
    <source>
        <dbReference type="ARBA" id="ARBA00022840"/>
    </source>
</evidence>
<dbReference type="Proteomes" id="UP001597120">
    <property type="component" value="Unassembled WGS sequence"/>
</dbReference>
<dbReference type="RefSeq" id="WP_144933574.1">
    <property type="nucleotide sequence ID" value="NZ_JBHTIU010000001.1"/>
</dbReference>
<dbReference type="SUPFAM" id="SSF52540">
    <property type="entry name" value="P-loop containing nucleoside triphosphate hydrolases"/>
    <property type="match status" value="2"/>
</dbReference>
<keyword evidence="13" id="KW-1185">Reference proteome</keyword>
<comment type="caution">
    <text evidence="12">The sequence shown here is derived from an EMBL/GenBank/DDBJ whole genome shotgun (WGS) entry which is preliminary data.</text>
</comment>
<dbReference type="InterPro" id="IPR032830">
    <property type="entry name" value="XPB/Ssl2_N"/>
</dbReference>
<dbReference type="SMART" id="SM00490">
    <property type="entry name" value="HELICc"/>
    <property type="match status" value="1"/>
</dbReference>
<evidence type="ECO:0000256" key="1">
    <source>
        <dbReference type="ARBA" id="ARBA00006637"/>
    </source>
</evidence>
<dbReference type="PANTHER" id="PTHR11274:SF0">
    <property type="entry name" value="GENERAL TRANSCRIPTION AND DNA REPAIR FACTOR IIH HELICASE SUBUNIT XPB"/>
    <property type="match status" value="1"/>
</dbReference>
<evidence type="ECO:0000313" key="12">
    <source>
        <dbReference type="EMBL" id="MFD0867629.1"/>
    </source>
</evidence>
<keyword evidence="6" id="KW-0413">Isomerase</keyword>
<evidence type="ECO:0000256" key="9">
    <source>
        <dbReference type="ARBA" id="ARBA00048988"/>
    </source>
</evidence>
<dbReference type="EC" id="5.6.2.4" evidence="8"/>
<dbReference type="Pfam" id="PF16203">
    <property type="entry name" value="ERCC3_RAD25_C"/>
    <property type="match status" value="1"/>
</dbReference>
<dbReference type="PRINTS" id="PR00851">
    <property type="entry name" value="XRODRMPGMNTB"/>
</dbReference>
<comment type="similarity">
    <text evidence="1">Belongs to the helicase family. RAD25/XPB subfamily.</text>
</comment>
<feature type="domain" description="Helicase ATP-binding" evidence="10">
    <location>
        <begin position="202"/>
        <end position="358"/>
    </location>
</feature>
<dbReference type="InterPro" id="IPR001650">
    <property type="entry name" value="Helicase_C-like"/>
</dbReference>
<evidence type="ECO:0000256" key="7">
    <source>
        <dbReference type="ARBA" id="ARBA00034617"/>
    </source>
</evidence>
<evidence type="ECO:0000256" key="2">
    <source>
        <dbReference type="ARBA" id="ARBA00022741"/>
    </source>
</evidence>
<dbReference type="Pfam" id="PF13625">
    <property type="entry name" value="Helicase_C_3"/>
    <property type="match status" value="1"/>
</dbReference>
<organism evidence="12 13">
    <name type="scientific">Paenibacillus residui</name>
    <dbReference type="NCBI Taxonomy" id="629724"/>
    <lineage>
        <taxon>Bacteria</taxon>
        <taxon>Bacillati</taxon>
        <taxon>Bacillota</taxon>
        <taxon>Bacilli</taxon>
        <taxon>Bacillales</taxon>
        <taxon>Paenibacillaceae</taxon>
        <taxon>Paenibacillus</taxon>
    </lineage>
</organism>
<name>A0ABW3D452_9BACL</name>
<keyword evidence="4 12" id="KW-0347">Helicase</keyword>